<dbReference type="SUPFAM" id="SSF56529">
    <property type="entry name" value="FAH"/>
    <property type="match status" value="1"/>
</dbReference>
<dbReference type="InterPro" id="IPR050772">
    <property type="entry name" value="Hydratase-Decarb/MhpD_sf"/>
</dbReference>
<dbReference type="VEuPathDB" id="TriTrypDB:LPAL13_300012700"/>
<dbReference type="VEuPathDB" id="TriTrypDB:LPMP_300730"/>
<dbReference type="GO" id="GO:0005737">
    <property type="term" value="C:cytoplasm"/>
    <property type="evidence" value="ECO:0007669"/>
    <property type="project" value="TreeGrafter"/>
</dbReference>
<dbReference type="AlphaFoldDB" id="A0A088RVX9"/>
<dbReference type="GeneID" id="22577127"/>
<dbReference type="OrthoDB" id="270211at2759"/>
<proteinExistence type="predicted"/>
<dbReference type="EMBL" id="CP009399">
    <property type="protein sequence ID" value="AIO00308.1"/>
    <property type="molecule type" value="Genomic_DNA"/>
</dbReference>
<sequence length="266" mass="29343">MRYSLRLLLATRAPIADYIEYLRQVDKELPSLHEIFPKSNVVEDVVKFHASLCAAMEENAYPLIGFKVLPPEHEAITTLRGTQPVCFPIFENLFQRKSVSIKHDRLQYIETAICLEVRNLLDDCSTVDAASLNTVSFSPSLEVSGSRFPFYAPTLTAMACDLDGCVSITKGCSISLDSIKRDSLTTTRFVLTHNQEPIQTGSAKLCMETPFSAVVAAAAYAKAIKAPAKKSLFVFCGGVSPRTPIQAGTYAFEWGRFGRLTYSVLP</sequence>
<evidence type="ECO:0000313" key="2">
    <source>
        <dbReference type="Proteomes" id="UP000063063"/>
    </source>
</evidence>
<dbReference type="FunFam" id="3.90.850.10:FF:000022">
    <property type="entry name" value="Hypothetical_protein_-_conserved"/>
    <property type="match status" value="1"/>
</dbReference>
<gene>
    <name evidence="1" type="ORF">LPMP_300730</name>
</gene>
<dbReference type="GO" id="GO:0008684">
    <property type="term" value="F:2-oxopent-4-enoate hydratase activity"/>
    <property type="evidence" value="ECO:0007669"/>
    <property type="project" value="TreeGrafter"/>
</dbReference>
<keyword evidence="2" id="KW-1185">Reference proteome</keyword>
<dbReference type="Proteomes" id="UP000063063">
    <property type="component" value="Chromosome 30"/>
</dbReference>
<dbReference type="RefSeq" id="XP_010701108.1">
    <property type="nucleotide sequence ID" value="XM_010702806.1"/>
</dbReference>
<dbReference type="PANTHER" id="PTHR30143">
    <property type="entry name" value="ACID HYDRATASE"/>
    <property type="match status" value="1"/>
</dbReference>
<evidence type="ECO:0000313" key="1">
    <source>
        <dbReference type="EMBL" id="AIO00308.1"/>
    </source>
</evidence>
<dbReference type="Gene3D" id="3.90.850.10">
    <property type="entry name" value="Fumarylacetoacetase-like, C-terminal domain"/>
    <property type="match status" value="1"/>
</dbReference>
<dbReference type="InterPro" id="IPR036663">
    <property type="entry name" value="Fumarylacetoacetase_C_sf"/>
</dbReference>
<protein>
    <submittedName>
        <fullName evidence="1">Fumarylacetoacetase, putative</fullName>
    </submittedName>
</protein>
<reference evidence="1 2" key="1">
    <citation type="journal article" date="2015" name="Sci. Rep.">
        <title>The genome of Leishmania panamensis: insights into genomics of the L. (Viannia) subgenus.</title>
        <authorList>
            <person name="Llanes A."/>
            <person name="Restrepo C.M."/>
            <person name="Vecchio G.D."/>
            <person name="Anguizola F.J."/>
            <person name="Lleonart R."/>
        </authorList>
    </citation>
    <scope>NUCLEOTIDE SEQUENCE [LARGE SCALE GENOMIC DNA]</scope>
    <source>
        <strain evidence="1 2">MHOM/PA/94/PSC-1</strain>
    </source>
</reference>
<dbReference type="eggNOG" id="ENOG502RZ8Q">
    <property type="taxonomic scope" value="Eukaryota"/>
</dbReference>
<dbReference type="KEGG" id="lpan:LPMP_300730"/>
<name>A0A088RVX9_LEIPA</name>
<organism evidence="1 2">
    <name type="scientific">Leishmania panamensis</name>
    <dbReference type="NCBI Taxonomy" id="5679"/>
    <lineage>
        <taxon>Eukaryota</taxon>
        <taxon>Discoba</taxon>
        <taxon>Euglenozoa</taxon>
        <taxon>Kinetoplastea</taxon>
        <taxon>Metakinetoplastina</taxon>
        <taxon>Trypanosomatida</taxon>
        <taxon>Trypanosomatidae</taxon>
        <taxon>Leishmaniinae</taxon>
        <taxon>Leishmania</taxon>
        <taxon>Leishmania guyanensis species complex</taxon>
    </lineage>
</organism>
<accession>A0A088RVX9</accession>
<dbReference type="PANTHER" id="PTHR30143:SF0">
    <property type="entry name" value="2-KETO-4-PENTENOATE HYDRATASE"/>
    <property type="match status" value="1"/>
</dbReference>